<keyword evidence="3" id="KW-1185">Reference proteome</keyword>
<reference evidence="3" key="1">
    <citation type="submission" date="2016-10" db="EMBL/GenBank/DDBJ databases">
        <authorList>
            <person name="Varghese N."/>
            <person name="Submissions S."/>
        </authorList>
    </citation>
    <scope>NUCLEOTIDE SEQUENCE [LARGE SCALE GENOMIC DNA]</scope>
    <source>
        <strain evidence="3">DSM 100420</strain>
    </source>
</reference>
<accession>A0A1H3QII7</accession>
<sequence>MTLFDILALLGAVCFVSFLALLLLQRAPTSWLWPAGLSLAFLAWSLMAVASEGPWGFWIESSQNAWGVQIWLDLLLAIGASLVFLIPAARAEGMKPMPWAALVLCTGSIGLMAMAARVMWLRQRRP</sequence>
<evidence type="ECO:0000256" key="1">
    <source>
        <dbReference type="SAM" id="Phobius"/>
    </source>
</evidence>
<organism evidence="2 3">
    <name type="scientific">Jannaschia faecimaris</name>
    <dbReference type="NCBI Taxonomy" id="1244108"/>
    <lineage>
        <taxon>Bacteria</taxon>
        <taxon>Pseudomonadati</taxon>
        <taxon>Pseudomonadota</taxon>
        <taxon>Alphaproteobacteria</taxon>
        <taxon>Rhodobacterales</taxon>
        <taxon>Roseobacteraceae</taxon>
        <taxon>Jannaschia</taxon>
    </lineage>
</organism>
<feature type="transmembrane region" description="Helical" evidence="1">
    <location>
        <begin position="31"/>
        <end position="50"/>
    </location>
</feature>
<feature type="transmembrane region" description="Helical" evidence="1">
    <location>
        <begin position="70"/>
        <end position="87"/>
    </location>
</feature>
<dbReference type="Proteomes" id="UP000198914">
    <property type="component" value="Unassembled WGS sequence"/>
</dbReference>
<dbReference type="STRING" id="1244108.SAMN05444004_106137"/>
<keyword evidence="1" id="KW-1133">Transmembrane helix</keyword>
<dbReference type="OrthoDB" id="7068404at2"/>
<name>A0A1H3QII7_9RHOB</name>
<evidence type="ECO:0000313" key="2">
    <source>
        <dbReference type="EMBL" id="SDZ12805.1"/>
    </source>
</evidence>
<feature type="transmembrane region" description="Helical" evidence="1">
    <location>
        <begin position="99"/>
        <end position="120"/>
    </location>
</feature>
<dbReference type="EMBL" id="FNPX01000006">
    <property type="protein sequence ID" value="SDZ12805.1"/>
    <property type="molecule type" value="Genomic_DNA"/>
</dbReference>
<keyword evidence="1" id="KW-0812">Transmembrane</keyword>
<keyword evidence="1" id="KW-0472">Membrane</keyword>
<dbReference type="AlphaFoldDB" id="A0A1H3QII7"/>
<protein>
    <submittedName>
        <fullName evidence="2">Uncharacterized protein</fullName>
    </submittedName>
</protein>
<evidence type="ECO:0000313" key="3">
    <source>
        <dbReference type="Proteomes" id="UP000198914"/>
    </source>
</evidence>
<feature type="transmembrane region" description="Helical" evidence="1">
    <location>
        <begin position="6"/>
        <end position="24"/>
    </location>
</feature>
<proteinExistence type="predicted"/>
<dbReference type="RefSeq" id="WP_092645139.1">
    <property type="nucleotide sequence ID" value="NZ_FNPX01000006.1"/>
</dbReference>
<gene>
    <name evidence="2" type="ORF">SAMN05444004_106137</name>
</gene>